<keyword evidence="5" id="KW-0029">Amino-acid transport</keyword>
<gene>
    <name evidence="10" type="ORF">SAMN05444271_1465</name>
</gene>
<evidence type="ECO:0000259" key="9">
    <source>
        <dbReference type="PROSITE" id="PS50928"/>
    </source>
</evidence>
<accession>A0A1H6XRR0</accession>
<dbReference type="Proteomes" id="UP000198888">
    <property type="component" value="Unassembled WGS sequence"/>
</dbReference>
<evidence type="ECO:0000256" key="7">
    <source>
        <dbReference type="ARBA" id="ARBA00023136"/>
    </source>
</evidence>
<dbReference type="PANTHER" id="PTHR30614:SF0">
    <property type="entry name" value="L-CYSTINE TRANSPORT SYSTEM PERMEASE PROTEIN TCYL"/>
    <property type="match status" value="1"/>
</dbReference>
<dbReference type="InterPro" id="IPR043429">
    <property type="entry name" value="ArtM/GltK/GlnP/TcyL/YhdX-like"/>
</dbReference>
<dbReference type="PANTHER" id="PTHR30614">
    <property type="entry name" value="MEMBRANE COMPONENT OF AMINO ACID ABC TRANSPORTER"/>
    <property type="match status" value="1"/>
</dbReference>
<evidence type="ECO:0000256" key="3">
    <source>
        <dbReference type="ARBA" id="ARBA00022475"/>
    </source>
</evidence>
<evidence type="ECO:0000313" key="10">
    <source>
        <dbReference type="EMBL" id="SEJ31733.1"/>
    </source>
</evidence>
<dbReference type="KEGG" id="hae:halTADL_0027"/>
<evidence type="ECO:0000256" key="2">
    <source>
        <dbReference type="ARBA" id="ARBA00022448"/>
    </source>
</evidence>
<dbReference type="GO" id="GO:0043190">
    <property type="term" value="C:ATP-binding cassette (ABC) transporter complex"/>
    <property type="evidence" value="ECO:0007669"/>
    <property type="project" value="InterPro"/>
</dbReference>
<dbReference type="NCBIfam" id="TIGR01726">
    <property type="entry name" value="HEQRo_perm_3TM"/>
    <property type="match status" value="1"/>
</dbReference>
<proteinExistence type="inferred from homology"/>
<protein>
    <submittedName>
        <fullName evidence="10">Polar amino acid transport system permease protein</fullName>
    </submittedName>
</protein>
<dbReference type="EMBL" id="FNYR01000046">
    <property type="protein sequence ID" value="SEJ31733.1"/>
    <property type="molecule type" value="Genomic_DNA"/>
</dbReference>
<dbReference type="InterPro" id="IPR035906">
    <property type="entry name" value="MetI-like_sf"/>
</dbReference>
<dbReference type="GO" id="GO:0006865">
    <property type="term" value="P:amino acid transport"/>
    <property type="evidence" value="ECO:0007669"/>
    <property type="project" value="UniProtKB-KW"/>
</dbReference>
<dbReference type="CDD" id="cd06261">
    <property type="entry name" value="TM_PBP2"/>
    <property type="match status" value="1"/>
</dbReference>
<keyword evidence="3" id="KW-1003">Cell membrane</keyword>
<evidence type="ECO:0000313" key="11">
    <source>
        <dbReference type="Proteomes" id="UP000198888"/>
    </source>
</evidence>
<comment type="similarity">
    <text evidence="8">Belongs to the binding-protein-dependent transport system permease family.</text>
</comment>
<dbReference type="InterPro" id="IPR000515">
    <property type="entry name" value="MetI-like"/>
</dbReference>
<dbReference type="InterPro" id="IPR010065">
    <property type="entry name" value="AA_ABC_transptr_permease_3TM"/>
</dbReference>
<reference evidence="10 11" key="1">
    <citation type="submission" date="2016-10" db="EMBL/GenBank/DDBJ databases">
        <authorList>
            <person name="de Groot N.N."/>
        </authorList>
    </citation>
    <scope>NUCLEOTIDE SEQUENCE [LARGE SCALE GENOMIC DNA]</scope>
    <source>
        <strain evidence="10 11">DSM 22187</strain>
    </source>
</reference>
<evidence type="ECO:0000256" key="5">
    <source>
        <dbReference type="ARBA" id="ARBA00022970"/>
    </source>
</evidence>
<dbReference type="OrthoDB" id="60458at2157"/>
<feature type="transmembrane region" description="Helical" evidence="8">
    <location>
        <begin position="167"/>
        <end position="189"/>
    </location>
</feature>
<keyword evidence="7 8" id="KW-0472">Membrane</keyword>
<evidence type="ECO:0000256" key="4">
    <source>
        <dbReference type="ARBA" id="ARBA00022692"/>
    </source>
</evidence>
<name>A0A1H6XRR0_9EURY</name>
<dbReference type="RefSeq" id="WP_089673800.1">
    <property type="nucleotide sequence ID" value="NZ_CP024845.1"/>
</dbReference>
<evidence type="ECO:0000256" key="6">
    <source>
        <dbReference type="ARBA" id="ARBA00022989"/>
    </source>
</evidence>
<keyword evidence="11" id="KW-1185">Reference proteome</keyword>
<sequence>MSTETVDSAVGTIRGRKKVVAGVVGGALWLWLLARWAVHNTLLDSIFTAIGLPDLVHSEVRVGVREPWIPAAPFQAVADAIGGIAAAVGPANFLFEWLAWPFELAAFATSTGPALAEGAFITVYLTVFSMVFGLVIAVPLAVTRVYGGPVSSRLSMAYTELIRGTPLLAQLFFFYFGLPLAGIIGSFGIMELSGMPRAAAVVAIIAFTINSSAYQAEYIRAALQSVDEGQLTAARAVGLSKRKGIRHIVLPQGLRFAIPGWTNEFVYLIKYSSLAAFITVPEMFRRARDIGSDTFQYTEIYVVVGLCYLGLVITTAMLMNRLEDRLAVPGVGQSAGRE</sequence>
<keyword evidence="4 8" id="KW-0812">Transmembrane</keyword>
<feature type="transmembrane region" description="Helical" evidence="8">
    <location>
        <begin position="300"/>
        <end position="319"/>
    </location>
</feature>
<keyword evidence="6 8" id="KW-1133">Transmembrane helix</keyword>
<dbReference type="PROSITE" id="PS50928">
    <property type="entry name" value="ABC_TM1"/>
    <property type="match status" value="1"/>
</dbReference>
<accession>A0A2H4PXL9</accession>
<feature type="transmembrane region" description="Helical" evidence="8">
    <location>
        <begin position="121"/>
        <end position="146"/>
    </location>
</feature>
<dbReference type="STRING" id="1073996.SAMN05444271_1465"/>
<comment type="subcellular location">
    <subcellularLocation>
        <location evidence="1 8">Cell membrane</location>
        <topology evidence="1 8">Multi-pass membrane protein</topology>
    </subcellularLocation>
</comment>
<organism evidence="10 11">
    <name type="scientific">Halohasta litchfieldiae</name>
    <dbReference type="NCBI Taxonomy" id="1073996"/>
    <lineage>
        <taxon>Archaea</taxon>
        <taxon>Methanobacteriati</taxon>
        <taxon>Methanobacteriota</taxon>
        <taxon>Stenosarchaea group</taxon>
        <taxon>Halobacteria</taxon>
        <taxon>Halobacteriales</taxon>
        <taxon>Haloferacaceae</taxon>
        <taxon>Halohasta</taxon>
    </lineage>
</organism>
<keyword evidence="2 8" id="KW-0813">Transport</keyword>
<dbReference type="Gene3D" id="1.10.3720.10">
    <property type="entry name" value="MetI-like"/>
    <property type="match status" value="1"/>
</dbReference>
<feature type="domain" description="ABC transmembrane type-1" evidence="9">
    <location>
        <begin position="119"/>
        <end position="319"/>
    </location>
</feature>
<evidence type="ECO:0000256" key="8">
    <source>
        <dbReference type="RuleBase" id="RU363032"/>
    </source>
</evidence>
<dbReference type="GO" id="GO:0022857">
    <property type="term" value="F:transmembrane transporter activity"/>
    <property type="evidence" value="ECO:0007669"/>
    <property type="project" value="InterPro"/>
</dbReference>
<dbReference type="Pfam" id="PF00528">
    <property type="entry name" value="BPD_transp_1"/>
    <property type="match status" value="1"/>
</dbReference>
<dbReference type="SUPFAM" id="SSF161098">
    <property type="entry name" value="MetI-like"/>
    <property type="match status" value="1"/>
</dbReference>
<evidence type="ECO:0000256" key="1">
    <source>
        <dbReference type="ARBA" id="ARBA00004651"/>
    </source>
</evidence>
<dbReference type="GeneID" id="35000860"/>
<feature type="transmembrane region" description="Helical" evidence="8">
    <location>
        <begin position="19"/>
        <end position="38"/>
    </location>
</feature>
<dbReference type="AlphaFoldDB" id="A0A1H6XRR0"/>